<dbReference type="SUPFAM" id="SSF56436">
    <property type="entry name" value="C-type lectin-like"/>
    <property type="match status" value="1"/>
</dbReference>
<name>A0A914ZCM8_9BILA</name>
<dbReference type="InterPro" id="IPR016186">
    <property type="entry name" value="C-type_lectin-like/link_sf"/>
</dbReference>
<evidence type="ECO:0000313" key="2">
    <source>
        <dbReference type="WBParaSite" id="PSU_v2.g8015.t1"/>
    </source>
</evidence>
<evidence type="ECO:0000313" key="1">
    <source>
        <dbReference type="Proteomes" id="UP000887577"/>
    </source>
</evidence>
<organism evidence="1 2">
    <name type="scientific">Panagrolaimus superbus</name>
    <dbReference type="NCBI Taxonomy" id="310955"/>
    <lineage>
        <taxon>Eukaryota</taxon>
        <taxon>Metazoa</taxon>
        <taxon>Ecdysozoa</taxon>
        <taxon>Nematoda</taxon>
        <taxon>Chromadorea</taxon>
        <taxon>Rhabditida</taxon>
        <taxon>Tylenchina</taxon>
        <taxon>Panagrolaimomorpha</taxon>
        <taxon>Panagrolaimoidea</taxon>
        <taxon>Panagrolaimidae</taxon>
        <taxon>Panagrolaimus</taxon>
    </lineage>
</organism>
<dbReference type="PROSITE" id="PS00615">
    <property type="entry name" value="C_TYPE_LECTIN_1"/>
    <property type="match status" value="1"/>
</dbReference>
<dbReference type="WBParaSite" id="PSU_v2.g8015.t1">
    <property type="protein sequence ID" value="PSU_v2.g8015.t1"/>
    <property type="gene ID" value="PSU_v2.g8015"/>
</dbReference>
<dbReference type="InterPro" id="IPR018378">
    <property type="entry name" value="C-type_lectin_CS"/>
</dbReference>
<dbReference type="Gene3D" id="3.10.100.10">
    <property type="entry name" value="Mannose-Binding Protein A, subunit A"/>
    <property type="match status" value="1"/>
</dbReference>
<sequence length="115" mass="13339">MMEKVDKSKHVWFGLRWNAALSNDSAIPLKTPYDKFYKYFVDKMAYNVDGTPVTYFQDFDKKTQQPDGWKQTSPGTITVENCVLCEADTRKWHDYNCDTTTGFSLCRKMASTQPD</sequence>
<protein>
    <submittedName>
        <fullName evidence="2">C-type lectin domain-containing protein</fullName>
    </submittedName>
</protein>
<dbReference type="Proteomes" id="UP000887577">
    <property type="component" value="Unplaced"/>
</dbReference>
<reference evidence="2" key="1">
    <citation type="submission" date="2022-11" db="UniProtKB">
        <authorList>
            <consortium name="WormBaseParasite"/>
        </authorList>
    </citation>
    <scope>IDENTIFICATION</scope>
</reference>
<accession>A0A914ZCM8</accession>
<proteinExistence type="predicted"/>
<dbReference type="InterPro" id="IPR016187">
    <property type="entry name" value="CTDL_fold"/>
</dbReference>
<dbReference type="AlphaFoldDB" id="A0A914ZCM8"/>
<keyword evidence="1" id="KW-1185">Reference proteome</keyword>